<evidence type="ECO:0000256" key="1">
    <source>
        <dbReference type="SAM" id="MobiDB-lite"/>
    </source>
</evidence>
<keyword evidence="3" id="KW-1185">Reference proteome</keyword>
<dbReference type="EMBL" id="JANPWB010000014">
    <property type="protein sequence ID" value="KAJ1099524.1"/>
    <property type="molecule type" value="Genomic_DNA"/>
</dbReference>
<accession>A0AAV7M8W2</accession>
<proteinExistence type="predicted"/>
<comment type="caution">
    <text evidence="2">The sequence shown here is derived from an EMBL/GenBank/DDBJ whole genome shotgun (WGS) entry which is preliminary data.</text>
</comment>
<gene>
    <name evidence="2" type="ORF">NDU88_004625</name>
</gene>
<sequence length="182" mass="19325">MGPQELHPPLSLKRVLSISLTGTTARVGDSPCDAWVALEAVKERRPTVLVLAAAAGESSYRGHGPASPLGIGDSGLCRGGPAGRWGAREAVRSGAPAPLRRDRACTPPALELPLRHWTPSGRPARRSAAAPGLLVTRCALPDQLTGWAPPSEGSRGKHHGPPWRWNTTLAWRRPDRDEATAL</sequence>
<reference evidence="2" key="1">
    <citation type="journal article" date="2022" name="bioRxiv">
        <title>Sequencing and chromosome-scale assembly of the giantPleurodeles waltlgenome.</title>
        <authorList>
            <person name="Brown T."/>
            <person name="Elewa A."/>
            <person name="Iarovenko S."/>
            <person name="Subramanian E."/>
            <person name="Araus A.J."/>
            <person name="Petzold A."/>
            <person name="Susuki M."/>
            <person name="Suzuki K.-i.T."/>
            <person name="Hayashi T."/>
            <person name="Toyoda A."/>
            <person name="Oliveira C."/>
            <person name="Osipova E."/>
            <person name="Leigh N.D."/>
            <person name="Simon A."/>
            <person name="Yun M.H."/>
        </authorList>
    </citation>
    <scope>NUCLEOTIDE SEQUENCE</scope>
    <source>
        <strain evidence="2">20211129_DDA</strain>
        <tissue evidence="2">Liver</tissue>
    </source>
</reference>
<dbReference type="AlphaFoldDB" id="A0AAV7M8W2"/>
<dbReference type="Proteomes" id="UP001066276">
    <property type="component" value="Chromosome 10"/>
</dbReference>
<organism evidence="2 3">
    <name type="scientific">Pleurodeles waltl</name>
    <name type="common">Iberian ribbed newt</name>
    <dbReference type="NCBI Taxonomy" id="8319"/>
    <lineage>
        <taxon>Eukaryota</taxon>
        <taxon>Metazoa</taxon>
        <taxon>Chordata</taxon>
        <taxon>Craniata</taxon>
        <taxon>Vertebrata</taxon>
        <taxon>Euteleostomi</taxon>
        <taxon>Amphibia</taxon>
        <taxon>Batrachia</taxon>
        <taxon>Caudata</taxon>
        <taxon>Salamandroidea</taxon>
        <taxon>Salamandridae</taxon>
        <taxon>Pleurodelinae</taxon>
        <taxon>Pleurodeles</taxon>
    </lineage>
</organism>
<evidence type="ECO:0000313" key="2">
    <source>
        <dbReference type="EMBL" id="KAJ1099524.1"/>
    </source>
</evidence>
<evidence type="ECO:0000313" key="3">
    <source>
        <dbReference type="Proteomes" id="UP001066276"/>
    </source>
</evidence>
<protein>
    <submittedName>
        <fullName evidence="2">Uncharacterized protein</fullName>
    </submittedName>
</protein>
<name>A0AAV7M8W2_PLEWA</name>
<feature type="region of interest" description="Disordered" evidence="1">
    <location>
        <begin position="145"/>
        <end position="166"/>
    </location>
</feature>